<accession>A0A016X170</accession>
<gene>
    <name evidence="3" type="primary">Acey_s0423.g1205</name>
    <name evidence="3" type="ORF">Y032_0423g1205</name>
</gene>
<feature type="region of interest" description="Disordered" evidence="1">
    <location>
        <begin position="76"/>
        <end position="104"/>
    </location>
</feature>
<dbReference type="AlphaFoldDB" id="A0A016X170"/>
<keyword evidence="2" id="KW-0732">Signal</keyword>
<reference evidence="4" key="1">
    <citation type="journal article" date="2015" name="Nat. Genet.">
        <title>The genome and transcriptome of the zoonotic hookworm Ancylostoma ceylanicum identify infection-specific gene families.</title>
        <authorList>
            <person name="Schwarz E.M."/>
            <person name="Hu Y."/>
            <person name="Antoshechkin I."/>
            <person name="Miller M.M."/>
            <person name="Sternberg P.W."/>
            <person name="Aroian R.V."/>
        </authorList>
    </citation>
    <scope>NUCLEOTIDE SEQUENCE</scope>
    <source>
        <strain evidence="4">HY135</strain>
    </source>
</reference>
<protein>
    <submittedName>
        <fullName evidence="3">Uncharacterized protein</fullName>
    </submittedName>
</protein>
<dbReference type="OrthoDB" id="5875698at2759"/>
<feature type="chain" id="PRO_5001491451" evidence="2">
    <location>
        <begin position="24"/>
        <end position="143"/>
    </location>
</feature>
<name>A0A016X170_9BILA</name>
<feature type="signal peptide" evidence="2">
    <location>
        <begin position="1"/>
        <end position="23"/>
    </location>
</feature>
<dbReference type="EMBL" id="JARK01000023">
    <property type="protein sequence ID" value="EYC45571.1"/>
    <property type="molecule type" value="Genomic_DNA"/>
</dbReference>
<evidence type="ECO:0000256" key="1">
    <source>
        <dbReference type="SAM" id="MobiDB-lite"/>
    </source>
</evidence>
<keyword evidence="4" id="KW-1185">Reference proteome</keyword>
<evidence type="ECO:0000256" key="2">
    <source>
        <dbReference type="SAM" id="SignalP"/>
    </source>
</evidence>
<dbReference type="Proteomes" id="UP000024635">
    <property type="component" value="Unassembled WGS sequence"/>
</dbReference>
<proteinExistence type="predicted"/>
<sequence>MKFISIACIGLLVIAAYADQAQTEEESGITALEQSNDEVALALDKAELAGSETQVELPATRVKRGARRAIRRRKSLARRKLQRRRNHARRHAKNIRRAAAKRARHHRRASLVRRRSIARRHRRHRLARRIRARRARLNRASRG</sequence>
<evidence type="ECO:0000313" key="3">
    <source>
        <dbReference type="EMBL" id="EYC45571.1"/>
    </source>
</evidence>
<comment type="caution">
    <text evidence="3">The sequence shown here is derived from an EMBL/GenBank/DDBJ whole genome shotgun (WGS) entry which is preliminary data.</text>
</comment>
<organism evidence="3 4">
    <name type="scientific">Ancylostoma ceylanicum</name>
    <dbReference type="NCBI Taxonomy" id="53326"/>
    <lineage>
        <taxon>Eukaryota</taxon>
        <taxon>Metazoa</taxon>
        <taxon>Ecdysozoa</taxon>
        <taxon>Nematoda</taxon>
        <taxon>Chromadorea</taxon>
        <taxon>Rhabditida</taxon>
        <taxon>Rhabditina</taxon>
        <taxon>Rhabditomorpha</taxon>
        <taxon>Strongyloidea</taxon>
        <taxon>Ancylostomatidae</taxon>
        <taxon>Ancylostomatinae</taxon>
        <taxon>Ancylostoma</taxon>
    </lineage>
</organism>
<evidence type="ECO:0000313" key="4">
    <source>
        <dbReference type="Proteomes" id="UP000024635"/>
    </source>
</evidence>